<keyword evidence="3" id="KW-1185">Reference proteome</keyword>
<reference evidence="2 3" key="1">
    <citation type="journal article" date="2024" name="bioRxiv">
        <title>A reference genome for Trichogramma kaykai: A tiny desert-dwelling parasitoid wasp with competing sex-ratio distorters.</title>
        <authorList>
            <person name="Culotta J."/>
            <person name="Lindsey A.R."/>
        </authorList>
    </citation>
    <scope>NUCLEOTIDE SEQUENCE [LARGE SCALE GENOMIC DNA]</scope>
    <source>
        <strain evidence="2 3">KSX58</strain>
    </source>
</reference>
<comment type="caution">
    <text evidence="2">The sequence shown here is derived from an EMBL/GenBank/DDBJ whole genome shotgun (WGS) entry which is preliminary data.</text>
</comment>
<organism evidence="2 3">
    <name type="scientific">Trichogramma kaykai</name>
    <dbReference type="NCBI Taxonomy" id="54128"/>
    <lineage>
        <taxon>Eukaryota</taxon>
        <taxon>Metazoa</taxon>
        <taxon>Ecdysozoa</taxon>
        <taxon>Arthropoda</taxon>
        <taxon>Hexapoda</taxon>
        <taxon>Insecta</taxon>
        <taxon>Pterygota</taxon>
        <taxon>Neoptera</taxon>
        <taxon>Endopterygota</taxon>
        <taxon>Hymenoptera</taxon>
        <taxon>Apocrita</taxon>
        <taxon>Proctotrupomorpha</taxon>
        <taxon>Chalcidoidea</taxon>
        <taxon>Trichogrammatidae</taxon>
        <taxon>Trichogramma</taxon>
    </lineage>
</organism>
<evidence type="ECO:0000313" key="2">
    <source>
        <dbReference type="EMBL" id="KAL3405382.1"/>
    </source>
</evidence>
<dbReference type="EMBL" id="JBJJXI010000021">
    <property type="protein sequence ID" value="KAL3405382.1"/>
    <property type="molecule type" value="Genomic_DNA"/>
</dbReference>
<proteinExistence type="predicted"/>
<name>A0ABD2XJ74_9HYME</name>
<feature type="compositionally biased region" description="Basic and acidic residues" evidence="1">
    <location>
        <begin position="113"/>
        <end position="125"/>
    </location>
</feature>
<feature type="compositionally biased region" description="Low complexity" evidence="1">
    <location>
        <begin position="102"/>
        <end position="112"/>
    </location>
</feature>
<gene>
    <name evidence="2" type="ORF">TKK_002396</name>
</gene>
<feature type="region of interest" description="Disordered" evidence="1">
    <location>
        <begin position="102"/>
        <end position="125"/>
    </location>
</feature>
<evidence type="ECO:0000256" key="1">
    <source>
        <dbReference type="SAM" id="MobiDB-lite"/>
    </source>
</evidence>
<dbReference type="Proteomes" id="UP001627154">
    <property type="component" value="Unassembled WGS sequence"/>
</dbReference>
<accession>A0ABD2XJ74</accession>
<protein>
    <submittedName>
        <fullName evidence="2">Uncharacterized protein</fullName>
    </submittedName>
</protein>
<sequence length="125" mass="14426">MTMWQKATVDGGYLIISLGLHDILYVSSKFYIDLSSLRRLNEHLGQFFHTFYLFLSKKSKRQSWLSQMAGNTRRLTKATVKRYTANLLFCYRHAKFIKHYCNGSSSNGSSSGSRRERAESDEGLN</sequence>
<evidence type="ECO:0000313" key="3">
    <source>
        <dbReference type="Proteomes" id="UP001627154"/>
    </source>
</evidence>
<dbReference type="AlphaFoldDB" id="A0ABD2XJ74"/>